<evidence type="ECO:0000313" key="7">
    <source>
        <dbReference type="Proteomes" id="UP000472260"/>
    </source>
</evidence>
<protein>
    <recommendedName>
        <fullName evidence="5">CTCK domain-containing protein</fullName>
    </recommendedName>
</protein>
<keyword evidence="2" id="KW-0964">Secreted</keyword>
<reference evidence="6" key="2">
    <citation type="submission" date="2025-09" db="UniProtKB">
        <authorList>
            <consortium name="Ensembl"/>
        </authorList>
    </citation>
    <scope>IDENTIFICATION</scope>
</reference>
<organism evidence="6 7">
    <name type="scientific">Sinocyclocheilus anshuiensis</name>
    <dbReference type="NCBI Taxonomy" id="1608454"/>
    <lineage>
        <taxon>Eukaryota</taxon>
        <taxon>Metazoa</taxon>
        <taxon>Chordata</taxon>
        <taxon>Craniata</taxon>
        <taxon>Vertebrata</taxon>
        <taxon>Euteleostomi</taxon>
        <taxon>Actinopterygii</taxon>
        <taxon>Neopterygii</taxon>
        <taxon>Teleostei</taxon>
        <taxon>Ostariophysi</taxon>
        <taxon>Cypriniformes</taxon>
        <taxon>Cyprinidae</taxon>
        <taxon>Cyprininae</taxon>
        <taxon>Sinocyclocheilus</taxon>
    </lineage>
</organism>
<reference evidence="6" key="1">
    <citation type="submission" date="2025-08" db="UniProtKB">
        <authorList>
            <consortium name="Ensembl"/>
        </authorList>
    </citation>
    <scope>IDENTIFICATION</scope>
</reference>
<dbReference type="AlphaFoldDB" id="A0A671PPS9"/>
<evidence type="ECO:0000256" key="3">
    <source>
        <dbReference type="ARBA" id="ARBA00023157"/>
    </source>
</evidence>
<comment type="caution">
    <text evidence="4">Lacks conserved residue(s) required for the propagation of feature annotation.</text>
</comment>
<comment type="subcellular location">
    <subcellularLocation>
        <location evidence="1">Secreted</location>
    </subcellularLocation>
</comment>
<dbReference type="SMART" id="SM00041">
    <property type="entry name" value="CT"/>
    <property type="match status" value="1"/>
</dbReference>
<accession>A0A671PPS9</accession>
<dbReference type="Pfam" id="PF00007">
    <property type="entry name" value="Cys_knot"/>
    <property type="match status" value="1"/>
</dbReference>
<evidence type="ECO:0000256" key="4">
    <source>
        <dbReference type="PROSITE-ProRule" id="PRU00039"/>
    </source>
</evidence>
<dbReference type="Ensembl" id="ENSSANT00000065027.1">
    <property type="protein sequence ID" value="ENSSANP00000061138.1"/>
    <property type="gene ID" value="ENSSANG00000030548.1"/>
</dbReference>
<evidence type="ECO:0000256" key="1">
    <source>
        <dbReference type="ARBA" id="ARBA00004613"/>
    </source>
</evidence>
<sequence>QHSDIQYSIYANDLMHSCSCCKAANVTNKTVTLKCANSSDIRHNYTYINSCTCTPMTARVNALEIKLSTNTSKPTV</sequence>
<dbReference type="InterPro" id="IPR006208">
    <property type="entry name" value="Glyco_hormone_CN"/>
</dbReference>
<dbReference type="Gene3D" id="2.10.90.10">
    <property type="entry name" value="Cystine-knot cytokines"/>
    <property type="match status" value="1"/>
</dbReference>
<proteinExistence type="predicted"/>
<evidence type="ECO:0000259" key="5">
    <source>
        <dbReference type="PROSITE" id="PS01225"/>
    </source>
</evidence>
<keyword evidence="3" id="KW-1015">Disulfide bond</keyword>
<evidence type="ECO:0000313" key="6">
    <source>
        <dbReference type="Ensembl" id="ENSSANP00000061138.1"/>
    </source>
</evidence>
<evidence type="ECO:0000256" key="2">
    <source>
        <dbReference type="ARBA" id="ARBA00022525"/>
    </source>
</evidence>
<feature type="domain" description="CTCK" evidence="5">
    <location>
        <begin position="1"/>
        <end position="61"/>
    </location>
</feature>
<name>A0A671PPS9_9TELE</name>
<dbReference type="Proteomes" id="UP000472260">
    <property type="component" value="Unassembled WGS sequence"/>
</dbReference>
<dbReference type="InterPro" id="IPR006207">
    <property type="entry name" value="Cys_knot_C"/>
</dbReference>
<dbReference type="InterPro" id="IPR029034">
    <property type="entry name" value="Cystine-knot_cytokine"/>
</dbReference>
<dbReference type="PROSITE" id="PS01225">
    <property type="entry name" value="CTCK_2"/>
    <property type="match status" value="1"/>
</dbReference>
<dbReference type="GO" id="GO:0005576">
    <property type="term" value="C:extracellular region"/>
    <property type="evidence" value="ECO:0007669"/>
    <property type="project" value="UniProtKB-SubCell"/>
</dbReference>
<keyword evidence="7" id="KW-1185">Reference proteome</keyword>